<evidence type="ECO:0000256" key="9">
    <source>
        <dbReference type="ARBA" id="ARBA00023027"/>
    </source>
</evidence>
<keyword evidence="6 12" id="KW-0285">Flavoprotein</keyword>
<dbReference type="InterPro" id="IPR040131">
    <property type="entry name" value="MnmG_N"/>
</dbReference>
<evidence type="ECO:0000313" key="15">
    <source>
        <dbReference type="Proteomes" id="UP000284051"/>
    </source>
</evidence>
<evidence type="ECO:0000256" key="3">
    <source>
        <dbReference type="ARBA" id="ARBA00007653"/>
    </source>
</evidence>
<dbReference type="RefSeq" id="WP_118772914.1">
    <property type="nucleotide sequence ID" value="NZ_QRID01000025.1"/>
</dbReference>
<dbReference type="EMBL" id="QRID01000025">
    <property type="protein sequence ID" value="RHG25416.1"/>
    <property type="molecule type" value="Genomic_DNA"/>
</dbReference>
<feature type="binding site" evidence="12">
    <location>
        <begin position="14"/>
        <end position="19"/>
    </location>
    <ligand>
        <name>FAD</name>
        <dbReference type="ChEBI" id="CHEBI:57692"/>
    </ligand>
</feature>
<evidence type="ECO:0000256" key="1">
    <source>
        <dbReference type="ARBA" id="ARBA00001974"/>
    </source>
</evidence>
<dbReference type="Gene3D" id="1.10.10.1800">
    <property type="entry name" value="tRNA uridine 5-carboxymethylaminomethyl modification enzyme MnmG/GidA"/>
    <property type="match status" value="1"/>
</dbReference>
<organism evidence="14 15">
    <name type="scientific">Roseburia intestinalis</name>
    <dbReference type="NCBI Taxonomy" id="166486"/>
    <lineage>
        <taxon>Bacteria</taxon>
        <taxon>Bacillati</taxon>
        <taxon>Bacillota</taxon>
        <taxon>Clostridia</taxon>
        <taxon>Lachnospirales</taxon>
        <taxon>Lachnospiraceae</taxon>
        <taxon>Roseburia</taxon>
    </lineage>
</organism>
<keyword evidence="9 12" id="KW-0520">NAD</keyword>
<dbReference type="GO" id="GO:0005829">
    <property type="term" value="C:cytosol"/>
    <property type="evidence" value="ECO:0007669"/>
    <property type="project" value="TreeGrafter"/>
</dbReference>
<dbReference type="InterPro" id="IPR020595">
    <property type="entry name" value="MnmG-rel_CS"/>
</dbReference>
<comment type="subunit">
    <text evidence="10 12">Homodimer. Heterotetramer of two MnmE and two MnmG subunits.</text>
</comment>
<evidence type="ECO:0000256" key="10">
    <source>
        <dbReference type="ARBA" id="ARBA00025948"/>
    </source>
</evidence>
<dbReference type="Gene3D" id="3.50.50.60">
    <property type="entry name" value="FAD/NAD(P)-binding domain"/>
    <property type="match status" value="2"/>
</dbReference>
<dbReference type="Pfam" id="PF13932">
    <property type="entry name" value="SAM_GIDA_C"/>
    <property type="match status" value="1"/>
</dbReference>
<evidence type="ECO:0000256" key="12">
    <source>
        <dbReference type="HAMAP-Rule" id="MF_00129"/>
    </source>
</evidence>
<dbReference type="GO" id="GO:0030488">
    <property type="term" value="P:tRNA methylation"/>
    <property type="evidence" value="ECO:0007669"/>
    <property type="project" value="TreeGrafter"/>
</dbReference>
<feature type="binding site" evidence="12">
    <location>
        <begin position="300"/>
        <end position="314"/>
    </location>
    <ligand>
        <name>NAD(+)</name>
        <dbReference type="ChEBI" id="CHEBI:57540"/>
    </ligand>
</feature>
<comment type="caution">
    <text evidence="12">Lacks conserved residue(s) required for the propagation of feature annotation.</text>
</comment>
<evidence type="ECO:0000259" key="13">
    <source>
        <dbReference type="SMART" id="SM01228"/>
    </source>
</evidence>
<dbReference type="PANTHER" id="PTHR11806:SF0">
    <property type="entry name" value="PROTEIN MTO1 HOMOLOG, MITOCHONDRIAL"/>
    <property type="match status" value="1"/>
</dbReference>
<evidence type="ECO:0000313" key="14">
    <source>
        <dbReference type="EMBL" id="RHG25416.1"/>
    </source>
</evidence>
<keyword evidence="7 12" id="KW-0819">tRNA processing</keyword>
<evidence type="ECO:0000256" key="6">
    <source>
        <dbReference type="ARBA" id="ARBA00022630"/>
    </source>
</evidence>
<dbReference type="GO" id="GO:0002098">
    <property type="term" value="P:tRNA wobble uridine modification"/>
    <property type="evidence" value="ECO:0007669"/>
    <property type="project" value="InterPro"/>
</dbReference>
<comment type="cofactor">
    <cofactor evidence="1 12">
        <name>FAD</name>
        <dbReference type="ChEBI" id="CHEBI:57692"/>
    </cofactor>
</comment>
<proteinExistence type="inferred from homology"/>
<dbReference type="PANTHER" id="PTHR11806">
    <property type="entry name" value="GLUCOSE INHIBITED DIVISION PROTEIN A"/>
    <property type="match status" value="1"/>
</dbReference>
<dbReference type="Pfam" id="PF21680">
    <property type="entry name" value="GIDA_C_1st"/>
    <property type="match status" value="1"/>
</dbReference>
<comment type="function">
    <text evidence="2 12">NAD-binding protein involved in the addition of a carboxymethylaminomethyl (cmnm) group at the wobble position (U34) of certain tRNAs, forming tRNA-cmnm(5)s(2)U34.</text>
</comment>
<feature type="domain" description="tRNA uridine 5-carboxymethylaminomethyl modification enzyme C-terminal subdomain" evidence="13">
    <location>
        <begin position="572"/>
        <end position="643"/>
    </location>
</feature>
<evidence type="ECO:0000256" key="2">
    <source>
        <dbReference type="ARBA" id="ARBA00003717"/>
    </source>
</evidence>
<reference evidence="14 15" key="1">
    <citation type="submission" date="2018-08" db="EMBL/GenBank/DDBJ databases">
        <title>A genome reference for cultivated species of the human gut microbiota.</title>
        <authorList>
            <person name="Zou Y."/>
            <person name="Xue W."/>
            <person name="Luo G."/>
        </authorList>
    </citation>
    <scope>NUCLEOTIDE SEQUENCE [LARGE SCALE GENOMIC DNA]</scope>
    <source>
        <strain evidence="14 15">AM22-21LB</strain>
    </source>
</reference>
<accession>A0A414SU33</accession>
<dbReference type="FunFam" id="3.50.50.60:FF:000002">
    <property type="entry name" value="tRNA uridine 5-carboxymethylaminomethyl modification enzyme MnmG"/>
    <property type="match status" value="1"/>
</dbReference>
<dbReference type="SUPFAM" id="SSF51905">
    <property type="entry name" value="FAD/NAD(P)-binding domain"/>
    <property type="match status" value="1"/>
</dbReference>
<dbReference type="InterPro" id="IPR004416">
    <property type="entry name" value="MnmG"/>
</dbReference>
<dbReference type="NCBIfam" id="TIGR00136">
    <property type="entry name" value="mnmG_gidA"/>
    <property type="match status" value="1"/>
</dbReference>
<evidence type="ECO:0000256" key="11">
    <source>
        <dbReference type="ARBA" id="ARBA00031800"/>
    </source>
</evidence>
<dbReference type="InterPro" id="IPR049312">
    <property type="entry name" value="GIDA_C_N"/>
</dbReference>
<dbReference type="AlphaFoldDB" id="A0A414SU33"/>
<dbReference type="FunFam" id="1.10.10.1800:FF:000001">
    <property type="entry name" value="tRNA uridine 5-carboxymethylaminomethyl modification enzyme MnmG"/>
    <property type="match status" value="1"/>
</dbReference>
<dbReference type="Proteomes" id="UP000284051">
    <property type="component" value="Unassembled WGS sequence"/>
</dbReference>
<evidence type="ECO:0000256" key="7">
    <source>
        <dbReference type="ARBA" id="ARBA00022694"/>
    </source>
</evidence>
<name>A0A414SU33_9FIRM</name>
<dbReference type="Gene3D" id="1.10.150.570">
    <property type="entry name" value="GidA associated domain, C-terminal subdomain"/>
    <property type="match status" value="1"/>
</dbReference>
<dbReference type="GO" id="GO:0050660">
    <property type="term" value="F:flavin adenine dinucleotide binding"/>
    <property type="evidence" value="ECO:0007669"/>
    <property type="project" value="UniProtKB-UniRule"/>
</dbReference>
<sequence>MPAIEENYDVVVVGAGHAGCEAALACARLGLETIIFTVSVDSIAMMPCNPNIGGSSKGHLVREIDALGGQMGINIDKTFIQSKMLNKSKGPAVHSLRAQADKVNYSMEMRKTLQNTEHLTIRQAEVAEIITVPANSADGETAAVEKKDGQMVEINGELQKITGVKTVSGGVYHCKAVVLCTGTYLRARCLTGEMITYTGPNGLMAANHLTDSLKAHGIEMFRFKTGTPARVDKRSLDFSKMQEQKGDERVVPFSFTTNPEDVQIDQVSCWLTYTNPKTHEIIRANLDRSPIYAGIIEGTGPRYCPSIEDKVVKFADKDRHQIFIEPEGINTNEMYVGGMSSSLPEDVQHEMYRTLPGMEHVKIVRNAYAIEYDCINPNQLYASLEFKKIKGLFSGGQFNGSSGYEEAACQGLIAGINAAMSILEKEPLVLDRSEAYIGVLIDDLVTKENHEPYRMMTSRAEYRLLLRQDNADLRLTKKGYEIGLISKERYDWVCKKEELIAQEIERVAKVKIGANKKVQELLESYDSIPLNTGTFLTELIRRPELDYDKLAPIDPERPDLPAEVAEQVNISIKYDGYIKRQMKQVESFKKLEKKKIPENFNYDDVPSLRIEARQKLKTYSPTSIGQASRISGVSPADVSVLLVYMEQMKYHEKESAE</sequence>
<evidence type="ECO:0000256" key="8">
    <source>
        <dbReference type="ARBA" id="ARBA00022827"/>
    </source>
</evidence>
<protein>
    <recommendedName>
        <fullName evidence="4 12">tRNA uridine 5-carboxymethylaminomethyl modification enzyme MnmG</fullName>
    </recommendedName>
    <alternativeName>
        <fullName evidence="11 12">Glucose-inhibited division protein A</fullName>
    </alternativeName>
</protein>
<dbReference type="PROSITE" id="PS01280">
    <property type="entry name" value="GIDA_1"/>
    <property type="match status" value="1"/>
</dbReference>
<comment type="caution">
    <text evidence="14">The sequence shown here is derived from an EMBL/GenBank/DDBJ whole genome shotgun (WGS) entry which is preliminary data.</text>
</comment>
<dbReference type="InterPro" id="IPR002218">
    <property type="entry name" value="MnmG-rel"/>
</dbReference>
<keyword evidence="8 12" id="KW-0274">FAD</keyword>
<dbReference type="SMART" id="SM01228">
    <property type="entry name" value="GIDA_assoc_3"/>
    <property type="match status" value="1"/>
</dbReference>
<keyword evidence="5 12" id="KW-0963">Cytoplasm</keyword>
<dbReference type="Pfam" id="PF01134">
    <property type="entry name" value="GIDA"/>
    <property type="match status" value="1"/>
</dbReference>
<dbReference type="InterPro" id="IPR047001">
    <property type="entry name" value="MnmG_C_subdom"/>
</dbReference>
<comment type="subcellular location">
    <subcellularLocation>
        <location evidence="12">Cytoplasm</location>
    </subcellularLocation>
</comment>
<evidence type="ECO:0000256" key="5">
    <source>
        <dbReference type="ARBA" id="ARBA00022490"/>
    </source>
</evidence>
<dbReference type="InterPro" id="IPR026904">
    <property type="entry name" value="MnmG_C"/>
</dbReference>
<dbReference type="InterPro" id="IPR044920">
    <property type="entry name" value="MnmG_C_subdom_sf"/>
</dbReference>
<dbReference type="FunFam" id="1.10.150.570:FF:000001">
    <property type="entry name" value="tRNA uridine 5-carboxymethylaminomethyl modification enzyme MnmG"/>
    <property type="match status" value="1"/>
</dbReference>
<gene>
    <name evidence="12" type="primary">mnmG</name>
    <name evidence="12" type="synonym">gidA</name>
    <name evidence="14" type="ORF">DW264_17150</name>
</gene>
<dbReference type="InterPro" id="IPR036188">
    <property type="entry name" value="FAD/NAD-bd_sf"/>
</dbReference>
<dbReference type="HAMAP" id="MF_00129">
    <property type="entry name" value="MnmG_GidA"/>
    <property type="match status" value="1"/>
</dbReference>
<comment type="similarity">
    <text evidence="3 12">Belongs to the MnmG family.</text>
</comment>
<evidence type="ECO:0000256" key="4">
    <source>
        <dbReference type="ARBA" id="ARBA00020461"/>
    </source>
</evidence>